<evidence type="ECO:0000313" key="2">
    <source>
        <dbReference type="EMBL" id="KAG7576152.1"/>
    </source>
</evidence>
<dbReference type="AlphaFoldDB" id="A0A8T2ASK9"/>
<feature type="non-terminal residue" evidence="2">
    <location>
        <position position="1"/>
    </location>
</feature>
<reference evidence="2 3" key="1">
    <citation type="submission" date="2020-12" db="EMBL/GenBank/DDBJ databases">
        <title>Concerted genomic and epigenomic changes stabilize Arabidopsis allopolyploids.</title>
        <authorList>
            <person name="Chen Z."/>
        </authorList>
    </citation>
    <scope>NUCLEOTIDE SEQUENCE [LARGE SCALE GENOMIC DNA]</scope>
    <source>
        <strain evidence="2">Allo738</strain>
        <tissue evidence="2">Leaf</tissue>
    </source>
</reference>
<keyword evidence="3" id="KW-1185">Reference proteome</keyword>
<sequence>MHKRRYSDDRNPNFMVREIAFTLSIKNGNTQIHGILNTVSERDGVMKEQVEIQASPSRDFSRVEVKDCFLTIRLEESGGKCAHLMKEADESYQRDGEEGNNSLLDPDMLAADDDVVK</sequence>
<comment type="caution">
    <text evidence="2">The sequence shown here is derived from an EMBL/GenBank/DDBJ whole genome shotgun (WGS) entry which is preliminary data.</text>
</comment>
<accession>A0A8T2ASK9</accession>
<evidence type="ECO:0000256" key="1">
    <source>
        <dbReference type="SAM" id="MobiDB-lite"/>
    </source>
</evidence>
<organism evidence="2 3">
    <name type="scientific">Arabidopsis thaliana x Arabidopsis arenosa</name>
    <dbReference type="NCBI Taxonomy" id="1240361"/>
    <lineage>
        <taxon>Eukaryota</taxon>
        <taxon>Viridiplantae</taxon>
        <taxon>Streptophyta</taxon>
        <taxon>Embryophyta</taxon>
        <taxon>Tracheophyta</taxon>
        <taxon>Spermatophyta</taxon>
        <taxon>Magnoliopsida</taxon>
        <taxon>eudicotyledons</taxon>
        <taxon>Gunneridae</taxon>
        <taxon>Pentapetalae</taxon>
        <taxon>rosids</taxon>
        <taxon>malvids</taxon>
        <taxon>Brassicales</taxon>
        <taxon>Brassicaceae</taxon>
        <taxon>Camelineae</taxon>
        <taxon>Arabidopsis</taxon>
    </lineage>
</organism>
<evidence type="ECO:0000313" key="3">
    <source>
        <dbReference type="Proteomes" id="UP000694240"/>
    </source>
</evidence>
<gene>
    <name evidence="2" type="ORF">ISN45_Aa03g005770</name>
</gene>
<dbReference type="Proteomes" id="UP000694240">
    <property type="component" value="Chromosome 8"/>
</dbReference>
<feature type="region of interest" description="Disordered" evidence="1">
    <location>
        <begin position="91"/>
        <end position="117"/>
    </location>
</feature>
<name>A0A8T2ASK9_9BRAS</name>
<protein>
    <submittedName>
        <fullName evidence="2">Uncharacterized protein</fullName>
    </submittedName>
</protein>
<proteinExistence type="predicted"/>
<dbReference type="EMBL" id="JAEFBK010000008">
    <property type="protein sequence ID" value="KAG7576152.1"/>
    <property type="molecule type" value="Genomic_DNA"/>
</dbReference>